<evidence type="ECO:0000313" key="3">
    <source>
        <dbReference type="Proteomes" id="UP000290288"/>
    </source>
</evidence>
<keyword evidence="3" id="KW-1185">Reference proteome</keyword>
<dbReference type="Proteomes" id="UP000290288">
    <property type="component" value="Unassembled WGS sequence"/>
</dbReference>
<feature type="region of interest" description="Disordered" evidence="1">
    <location>
        <begin position="9"/>
        <end position="57"/>
    </location>
</feature>
<organism evidence="2 3">
    <name type="scientific">Candolleomyces aberdarensis</name>
    <dbReference type="NCBI Taxonomy" id="2316362"/>
    <lineage>
        <taxon>Eukaryota</taxon>
        <taxon>Fungi</taxon>
        <taxon>Dikarya</taxon>
        <taxon>Basidiomycota</taxon>
        <taxon>Agaricomycotina</taxon>
        <taxon>Agaricomycetes</taxon>
        <taxon>Agaricomycetidae</taxon>
        <taxon>Agaricales</taxon>
        <taxon>Agaricineae</taxon>
        <taxon>Psathyrellaceae</taxon>
        <taxon>Candolleomyces</taxon>
    </lineage>
</organism>
<dbReference type="EMBL" id="SDEE01000545">
    <property type="protein sequence ID" value="RXW15498.1"/>
    <property type="molecule type" value="Genomic_DNA"/>
</dbReference>
<reference evidence="2 3" key="1">
    <citation type="submission" date="2019-01" db="EMBL/GenBank/DDBJ databases">
        <title>Draft genome sequence of Psathyrella aberdarensis IHI B618.</title>
        <authorList>
            <person name="Buettner E."/>
            <person name="Kellner H."/>
        </authorList>
    </citation>
    <scope>NUCLEOTIDE SEQUENCE [LARGE SCALE GENOMIC DNA]</scope>
    <source>
        <strain evidence="2 3">IHI B618</strain>
    </source>
</reference>
<evidence type="ECO:0000256" key="1">
    <source>
        <dbReference type="SAM" id="MobiDB-lite"/>
    </source>
</evidence>
<feature type="region of interest" description="Disordered" evidence="1">
    <location>
        <begin position="79"/>
        <end position="131"/>
    </location>
</feature>
<sequence>MKILLAIPRTAAPVASKTPEDEAAAVDGDTFEDAWVPTPAEDAGGAPSQGAATSDNLQEDLVNLLGNGEDKQAWAQIADAGEDWGLPVKTKKKKKGNDDGAAPSPIDPGTAGGDDGGLTTTIRKKKARNKK</sequence>
<gene>
    <name evidence="2" type="ORF">EST38_g10356</name>
</gene>
<protein>
    <submittedName>
        <fullName evidence="2">Uncharacterized protein</fullName>
    </submittedName>
</protein>
<feature type="compositionally biased region" description="Acidic residues" evidence="1">
    <location>
        <begin position="21"/>
        <end position="32"/>
    </location>
</feature>
<dbReference type="AlphaFoldDB" id="A0A4V1Q2L4"/>
<comment type="caution">
    <text evidence="2">The sequence shown here is derived from an EMBL/GenBank/DDBJ whole genome shotgun (WGS) entry which is preliminary data.</text>
</comment>
<accession>A0A4V1Q2L4</accession>
<proteinExistence type="predicted"/>
<name>A0A4V1Q2L4_9AGAR</name>
<evidence type="ECO:0000313" key="2">
    <source>
        <dbReference type="EMBL" id="RXW15498.1"/>
    </source>
</evidence>
<dbReference type="OrthoDB" id="10640241at2759"/>
<feature type="compositionally biased region" description="Basic residues" evidence="1">
    <location>
        <begin position="122"/>
        <end position="131"/>
    </location>
</feature>